<keyword evidence="4" id="KW-0234">DNA repair</keyword>
<evidence type="ECO:0000259" key="7">
    <source>
        <dbReference type="SMART" id="SM01030"/>
    </source>
</evidence>
<feature type="compositionally biased region" description="Basic and acidic residues" evidence="6">
    <location>
        <begin position="256"/>
        <end position="277"/>
    </location>
</feature>
<evidence type="ECO:0000256" key="1">
    <source>
        <dbReference type="ARBA" id="ARBA00004123"/>
    </source>
</evidence>
<dbReference type="Gene3D" id="2.20.20.110">
    <property type="entry name" value="Rad4, beta-hairpin domain BHD1"/>
    <property type="match status" value="1"/>
</dbReference>
<keyword evidence="3" id="KW-0227">DNA damage</keyword>
<protein>
    <recommendedName>
        <fullName evidence="12">Rad4-domain-containing protein</fullName>
    </recommendedName>
</protein>
<evidence type="ECO:0000256" key="3">
    <source>
        <dbReference type="ARBA" id="ARBA00022763"/>
    </source>
</evidence>
<dbReference type="FunFam" id="3.30.70.2460:FF:000001">
    <property type="entry name" value="DNA repair protein Rad4 family"/>
    <property type="match status" value="1"/>
</dbReference>
<feature type="compositionally biased region" description="Basic and acidic residues" evidence="6">
    <location>
        <begin position="406"/>
        <end position="415"/>
    </location>
</feature>
<dbReference type="SMART" id="SM01032">
    <property type="entry name" value="BHD_3"/>
    <property type="match status" value="1"/>
</dbReference>
<feature type="compositionally biased region" description="Acidic residues" evidence="6">
    <location>
        <begin position="85"/>
        <end position="101"/>
    </location>
</feature>
<evidence type="ECO:0000256" key="6">
    <source>
        <dbReference type="SAM" id="MobiDB-lite"/>
    </source>
</evidence>
<dbReference type="GO" id="GO:0006289">
    <property type="term" value="P:nucleotide-excision repair"/>
    <property type="evidence" value="ECO:0007669"/>
    <property type="project" value="InterPro"/>
</dbReference>
<dbReference type="EMBL" id="JAKWFO010000006">
    <property type="protein sequence ID" value="KAI9634779.1"/>
    <property type="molecule type" value="Genomic_DNA"/>
</dbReference>
<dbReference type="InterPro" id="IPR038765">
    <property type="entry name" value="Papain-like_cys_pep_sf"/>
</dbReference>
<keyword evidence="5" id="KW-0539">Nucleus</keyword>
<dbReference type="GeneID" id="77724767"/>
<dbReference type="InterPro" id="IPR018327">
    <property type="entry name" value="BHD_2"/>
</dbReference>
<dbReference type="SUPFAM" id="SSF54001">
    <property type="entry name" value="Cysteine proteinases"/>
    <property type="match status" value="1"/>
</dbReference>
<dbReference type="InterPro" id="IPR018326">
    <property type="entry name" value="Rad4_beta-hairpin_dom1"/>
</dbReference>
<feature type="domain" description="Rad4 beta-hairpin" evidence="9">
    <location>
        <begin position="690"/>
        <end position="764"/>
    </location>
</feature>
<dbReference type="Pfam" id="PF10403">
    <property type="entry name" value="BHD_1"/>
    <property type="match status" value="1"/>
</dbReference>
<evidence type="ECO:0000256" key="5">
    <source>
        <dbReference type="ARBA" id="ARBA00023242"/>
    </source>
</evidence>
<dbReference type="Pfam" id="PF10405">
    <property type="entry name" value="BHD_3"/>
    <property type="match status" value="1"/>
</dbReference>
<dbReference type="InterPro" id="IPR018328">
    <property type="entry name" value="Rad4_beta-hairpin_dom3"/>
</dbReference>
<dbReference type="PANTHER" id="PTHR12135">
    <property type="entry name" value="DNA REPAIR PROTEIN XP-C / RAD4"/>
    <property type="match status" value="1"/>
</dbReference>
<dbReference type="Gene3D" id="3.30.70.2460">
    <property type="entry name" value="Rad4, beta-hairpin domain BHD3"/>
    <property type="match status" value="1"/>
</dbReference>
<organism evidence="10 11">
    <name type="scientific">Dioszegia hungarica</name>
    <dbReference type="NCBI Taxonomy" id="4972"/>
    <lineage>
        <taxon>Eukaryota</taxon>
        <taxon>Fungi</taxon>
        <taxon>Dikarya</taxon>
        <taxon>Basidiomycota</taxon>
        <taxon>Agaricomycotina</taxon>
        <taxon>Tremellomycetes</taxon>
        <taxon>Tremellales</taxon>
        <taxon>Bulleribasidiaceae</taxon>
        <taxon>Dioszegia</taxon>
    </lineage>
</organism>
<feature type="region of interest" description="Disordered" evidence="6">
    <location>
        <begin position="1"/>
        <end position="101"/>
    </location>
</feature>
<dbReference type="GO" id="GO:0071942">
    <property type="term" value="C:XPC complex"/>
    <property type="evidence" value="ECO:0007669"/>
    <property type="project" value="TreeGrafter"/>
</dbReference>
<feature type="region of interest" description="Disordered" evidence="6">
    <location>
        <begin position="833"/>
        <end position="865"/>
    </location>
</feature>
<feature type="compositionally biased region" description="Basic residues" evidence="6">
    <location>
        <begin position="395"/>
        <end position="405"/>
    </location>
</feature>
<dbReference type="AlphaFoldDB" id="A0AA38H990"/>
<feature type="compositionally biased region" description="Low complexity" evidence="6">
    <location>
        <begin position="838"/>
        <end position="851"/>
    </location>
</feature>
<dbReference type="Pfam" id="PF10404">
    <property type="entry name" value="BHD_2"/>
    <property type="match status" value="1"/>
</dbReference>
<dbReference type="SMART" id="SM01030">
    <property type="entry name" value="BHD_1"/>
    <property type="match status" value="1"/>
</dbReference>
<dbReference type="GO" id="GO:0006298">
    <property type="term" value="P:mismatch repair"/>
    <property type="evidence" value="ECO:0007669"/>
    <property type="project" value="TreeGrafter"/>
</dbReference>
<dbReference type="Proteomes" id="UP001164286">
    <property type="component" value="Unassembled WGS sequence"/>
</dbReference>
<comment type="caution">
    <text evidence="10">The sequence shown here is derived from an EMBL/GenBank/DDBJ whole genome shotgun (WGS) entry which is preliminary data.</text>
</comment>
<evidence type="ECO:0008006" key="12">
    <source>
        <dbReference type="Google" id="ProtNLM"/>
    </source>
</evidence>
<evidence type="ECO:0000259" key="8">
    <source>
        <dbReference type="SMART" id="SM01031"/>
    </source>
</evidence>
<dbReference type="RefSeq" id="XP_052944556.1">
    <property type="nucleotide sequence ID" value="XM_053085566.1"/>
</dbReference>
<dbReference type="SMART" id="SM01031">
    <property type="entry name" value="BHD_2"/>
    <property type="match status" value="1"/>
</dbReference>
<evidence type="ECO:0000313" key="10">
    <source>
        <dbReference type="EMBL" id="KAI9634779.1"/>
    </source>
</evidence>
<feature type="compositionally biased region" description="Polar residues" evidence="6">
    <location>
        <begin position="71"/>
        <end position="84"/>
    </location>
</feature>
<dbReference type="Gene3D" id="3.90.260.10">
    <property type="entry name" value="Transglutaminase-like"/>
    <property type="match status" value="1"/>
</dbReference>
<dbReference type="GO" id="GO:0005737">
    <property type="term" value="C:cytoplasm"/>
    <property type="evidence" value="ECO:0007669"/>
    <property type="project" value="TreeGrafter"/>
</dbReference>
<dbReference type="InterPro" id="IPR042488">
    <property type="entry name" value="Rad4_BHD3_sf"/>
</dbReference>
<feature type="domain" description="Rad4 beta-hairpin" evidence="8">
    <location>
        <begin position="621"/>
        <end position="683"/>
    </location>
</feature>
<feature type="region of interest" description="Disordered" evidence="6">
    <location>
        <begin position="336"/>
        <end position="438"/>
    </location>
</feature>
<dbReference type="GO" id="GO:0000111">
    <property type="term" value="C:nucleotide-excision repair factor 2 complex"/>
    <property type="evidence" value="ECO:0007669"/>
    <property type="project" value="TreeGrafter"/>
</dbReference>
<feature type="compositionally biased region" description="Acidic residues" evidence="6">
    <location>
        <begin position="357"/>
        <end position="368"/>
    </location>
</feature>
<gene>
    <name evidence="10" type="ORF">MKK02DRAFT_16020</name>
</gene>
<evidence type="ECO:0000256" key="2">
    <source>
        <dbReference type="ARBA" id="ARBA00009525"/>
    </source>
</evidence>
<accession>A0AA38H990</accession>
<proteinExistence type="inferred from homology"/>
<dbReference type="PANTHER" id="PTHR12135:SF0">
    <property type="entry name" value="DNA REPAIR PROTEIN COMPLEMENTING XP-C CELLS"/>
    <property type="match status" value="1"/>
</dbReference>
<dbReference type="InterPro" id="IPR036985">
    <property type="entry name" value="Transglutaminase-like_sf"/>
</dbReference>
<reference evidence="10" key="1">
    <citation type="journal article" date="2022" name="G3 (Bethesda)">
        <title>High quality genome of the basidiomycete yeast Dioszegia hungarica PDD-24b-2 isolated from cloud water.</title>
        <authorList>
            <person name="Jarrige D."/>
            <person name="Haridas S."/>
            <person name="Bleykasten-Grosshans C."/>
            <person name="Joly M."/>
            <person name="Nadalig T."/>
            <person name="Sancelme M."/>
            <person name="Vuilleumier S."/>
            <person name="Grigoriev I.V."/>
            <person name="Amato P."/>
            <person name="Bringel F."/>
        </authorList>
    </citation>
    <scope>NUCLEOTIDE SEQUENCE</scope>
    <source>
        <strain evidence="10">PDD-24b-2</strain>
    </source>
</reference>
<keyword evidence="11" id="KW-1185">Reference proteome</keyword>
<feature type="region of interest" description="Disordered" evidence="6">
    <location>
        <begin position="243"/>
        <end position="277"/>
    </location>
</feature>
<feature type="region of interest" description="Disordered" evidence="6">
    <location>
        <begin position="877"/>
        <end position="907"/>
    </location>
</feature>
<dbReference type="InterPro" id="IPR004583">
    <property type="entry name" value="DNA_repair_Rad4"/>
</dbReference>
<dbReference type="GO" id="GO:0003684">
    <property type="term" value="F:damaged DNA binding"/>
    <property type="evidence" value="ECO:0007669"/>
    <property type="project" value="InterPro"/>
</dbReference>
<evidence type="ECO:0000313" key="11">
    <source>
        <dbReference type="Proteomes" id="UP001164286"/>
    </source>
</evidence>
<evidence type="ECO:0000259" key="9">
    <source>
        <dbReference type="SMART" id="SM01032"/>
    </source>
</evidence>
<dbReference type="InterPro" id="IPR018325">
    <property type="entry name" value="Rad4/PNGase_transGLS-fold"/>
</dbReference>
<feature type="compositionally biased region" description="Low complexity" evidence="6">
    <location>
        <begin position="50"/>
        <end position="70"/>
    </location>
</feature>
<name>A0AA38H990_9TREE</name>
<feature type="domain" description="Rad4 beta-hairpin" evidence="7">
    <location>
        <begin position="569"/>
        <end position="619"/>
    </location>
</feature>
<comment type="similarity">
    <text evidence="2">Belongs to the XPC family.</text>
</comment>
<comment type="subcellular location">
    <subcellularLocation>
        <location evidence="1">Nucleus</location>
    </subcellularLocation>
</comment>
<evidence type="ECO:0000256" key="4">
    <source>
        <dbReference type="ARBA" id="ARBA00023204"/>
    </source>
</evidence>
<sequence length="907" mass="101296">MGTVAGPSKPRRPLGTASEPEVLSSGDSSDDFEEVPIPTTPGARAKSQNASAGPSSPYPYSAATPTTPGTNVTARNTPAATTAGETDEDPYAEDDDEEEEGDGVIRLEIGGETPEEKAKRIALALRKKPMTSKDRILRITIHKMHVLSLLANARIRNKWASNMLLKGRLLSLLPHPLVAAFSIPPSRFPDRAQRARLFVDALQSLVLWWTQTFFDIPDTTIGQRTRPWDEVQEIVDKLPRLSRQDFLPGGPLLDGGKSDKEKEKEEQERLEKYGDGANGERLRTVNSLMKKALQQEGSRDVSAILFVALCRACGLGARLVVSLQAVPWRAEKVVVKKPSGAGKGGRSVASRQGQGTADEDADSDESMEEVPIPGKEEDEEEEGEGGPGEIMEKIKNKRIRGAGRRRQQDPADVYRLRKPKPAPQTVGAKPKVKTKQDLGNQPPVIWAEVFSRPDQKWFPVDPTRGTVRKKGHFEPQSDNGPIRMTYVVAFEEGESQLRSESASADTSDGFARDVTLRYTKSFGAKTAKLRAPQRKDEPDWWEGVLGFLARPYRLNRDDLEDAELENSQISEAMPVHMNGFKDHPLFVLERHLKREEVIQPKREVGKFRGESVYRRANVLSCKTAESWMRVGRKVKDRQEPMKWVKQRAMTINKKREVELAKQAGEDVMQGLYAEGQTMIYRPPPIQDGKIPQNAFGNIDLYAPTMLPQGAAHLAYKGIAKVAKQLGVSYAEACTGFEFKKQRAIPTITGIVVPEESAEAVMDAYWASTAAAEEREKQKRIDKALKRWGKLINALRVRERLRATYGDKEGVSCHSSQRYYKHRVSDLSADVFSSTTRVTTPSLRPTPTATTSPRRKANGRPPTSWLRRIRKPVRHGRIERGTSPSLHRRGRMRCPRSPCRTLPRARWA</sequence>
<dbReference type="Pfam" id="PF03835">
    <property type="entry name" value="Rad4"/>
    <property type="match status" value="2"/>
</dbReference>
<dbReference type="GO" id="GO:0003697">
    <property type="term" value="F:single-stranded DNA binding"/>
    <property type="evidence" value="ECO:0007669"/>
    <property type="project" value="TreeGrafter"/>
</dbReference>